<keyword evidence="3" id="KW-1185">Reference proteome</keyword>
<dbReference type="AlphaFoldDB" id="A0A437QR38"/>
<proteinExistence type="predicted"/>
<dbReference type="PANTHER" id="PTHR43433">
    <property type="entry name" value="HYDROLASE, ALPHA/BETA FOLD FAMILY PROTEIN"/>
    <property type="match status" value="1"/>
</dbReference>
<dbReference type="GO" id="GO:0016787">
    <property type="term" value="F:hydrolase activity"/>
    <property type="evidence" value="ECO:0007669"/>
    <property type="project" value="UniProtKB-KW"/>
</dbReference>
<dbReference type="InterPro" id="IPR000073">
    <property type="entry name" value="AB_hydrolase_1"/>
</dbReference>
<dbReference type="OrthoDB" id="9799612at2"/>
<accession>A0A437QR38</accession>
<dbReference type="EMBL" id="SADE01000002">
    <property type="protein sequence ID" value="RVU36972.1"/>
    <property type="molecule type" value="Genomic_DNA"/>
</dbReference>
<dbReference type="Proteomes" id="UP000287447">
    <property type="component" value="Unassembled WGS sequence"/>
</dbReference>
<evidence type="ECO:0000313" key="2">
    <source>
        <dbReference type="EMBL" id="RVU36972.1"/>
    </source>
</evidence>
<sequence>MNFTTHDGARIAYRKDGKGPALVLVHGTGGDGESNFAALTALLSDDYTVIRPDYAGSGATVDDGRALTVSYLADQVLATMDALGVRKVHLLGFSLGAAIAAKIAADHPDRVVSLILLAGYASPDARLKLEFELWRDLIARDRHAMARLVLLTGFSPDALASWGVDGVASAVEETLAGADWDGMARQVDLDLRMDIQDILPRIEAPTLVTGCTHDHMVPPAHAKALAVAIRNARYAELPTGHLAPMEQPDLLANQVRAFLSGSSD</sequence>
<dbReference type="Gene3D" id="3.40.50.1820">
    <property type="entry name" value="alpha/beta hydrolase"/>
    <property type="match status" value="1"/>
</dbReference>
<gene>
    <name evidence="2" type="ORF">EOI86_16180</name>
</gene>
<evidence type="ECO:0000259" key="1">
    <source>
        <dbReference type="Pfam" id="PF00561"/>
    </source>
</evidence>
<dbReference type="InterPro" id="IPR029058">
    <property type="entry name" value="AB_hydrolase_fold"/>
</dbReference>
<dbReference type="PANTHER" id="PTHR43433:SF5">
    <property type="entry name" value="AB HYDROLASE-1 DOMAIN-CONTAINING PROTEIN"/>
    <property type="match status" value="1"/>
</dbReference>
<comment type="caution">
    <text evidence="2">The sequence shown here is derived from an EMBL/GenBank/DDBJ whole genome shotgun (WGS) entry which is preliminary data.</text>
</comment>
<dbReference type="SUPFAM" id="SSF53474">
    <property type="entry name" value="alpha/beta-Hydrolases"/>
    <property type="match status" value="1"/>
</dbReference>
<name>A0A437QR38_9PROT</name>
<protein>
    <submittedName>
        <fullName evidence="2">Alpha/beta hydrolase</fullName>
    </submittedName>
</protein>
<dbReference type="PRINTS" id="PR00111">
    <property type="entry name" value="ABHYDROLASE"/>
</dbReference>
<reference evidence="3" key="1">
    <citation type="submission" date="2019-01" db="EMBL/GenBank/DDBJ databases">
        <title>Gri0909 isolated from a small marine red alga.</title>
        <authorList>
            <person name="Kim J."/>
            <person name="Jeong S.E."/>
            <person name="Jeon C.O."/>
        </authorList>
    </citation>
    <scope>NUCLEOTIDE SEQUENCE [LARGE SCALE GENOMIC DNA]</scope>
    <source>
        <strain evidence="3">Gri0909</strain>
    </source>
</reference>
<evidence type="ECO:0000313" key="3">
    <source>
        <dbReference type="Proteomes" id="UP000287447"/>
    </source>
</evidence>
<dbReference type="Pfam" id="PF00561">
    <property type="entry name" value="Abhydrolase_1"/>
    <property type="match status" value="1"/>
</dbReference>
<feature type="domain" description="AB hydrolase-1" evidence="1">
    <location>
        <begin position="20"/>
        <end position="247"/>
    </location>
</feature>
<dbReference type="InterPro" id="IPR050471">
    <property type="entry name" value="AB_hydrolase"/>
</dbReference>
<organism evidence="2 3">
    <name type="scientific">Hwanghaeella grinnelliae</name>
    <dbReference type="NCBI Taxonomy" id="2500179"/>
    <lineage>
        <taxon>Bacteria</taxon>
        <taxon>Pseudomonadati</taxon>
        <taxon>Pseudomonadota</taxon>
        <taxon>Alphaproteobacteria</taxon>
        <taxon>Rhodospirillales</taxon>
        <taxon>Rhodospirillaceae</taxon>
        <taxon>Hwanghaeella</taxon>
    </lineage>
</organism>
<keyword evidence="2" id="KW-0378">Hydrolase</keyword>